<feature type="compositionally biased region" description="Low complexity" evidence="1">
    <location>
        <begin position="151"/>
        <end position="164"/>
    </location>
</feature>
<dbReference type="Proteomes" id="UP000030671">
    <property type="component" value="Unassembled WGS sequence"/>
</dbReference>
<dbReference type="GeneID" id="20677326"/>
<dbReference type="KEGG" id="hir:HETIRDRAFT_470070"/>
<keyword evidence="4" id="KW-1185">Reference proteome</keyword>
<feature type="compositionally biased region" description="Polar residues" evidence="1">
    <location>
        <begin position="227"/>
        <end position="237"/>
    </location>
</feature>
<dbReference type="HOGENOM" id="CLU_056592_0_0_1"/>
<evidence type="ECO:0008006" key="5">
    <source>
        <dbReference type="Google" id="ProtNLM"/>
    </source>
</evidence>
<evidence type="ECO:0000256" key="1">
    <source>
        <dbReference type="SAM" id="MobiDB-lite"/>
    </source>
</evidence>
<keyword evidence="2" id="KW-0472">Membrane</keyword>
<feature type="transmembrane region" description="Helical" evidence="2">
    <location>
        <begin position="184"/>
        <end position="209"/>
    </location>
</feature>
<dbReference type="eggNOG" id="ENOG502R14H">
    <property type="taxonomic scope" value="Eukaryota"/>
</dbReference>
<name>W4KGL6_HETIT</name>
<dbReference type="RefSeq" id="XP_009541900.1">
    <property type="nucleotide sequence ID" value="XM_009543605.1"/>
</dbReference>
<evidence type="ECO:0000256" key="2">
    <source>
        <dbReference type="SAM" id="Phobius"/>
    </source>
</evidence>
<protein>
    <recommendedName>
        <fullName evidence="5">Mid2 domain-containing protein</fullName>
    </recommendedName>
</protein>
<feature type="region of interest" description="Disordered" evidence="1">
    <location>
        <begin position="134"/>
        <end position="164"/>
    </location>
</feature>
<sequence>MNFTLDDSAPQLVYSPTWDTQSSKDPDLASFFQSTYHTAVADGATVNFTFSGSAIFLYGSKGPGHGKYSVQCDNVIANLDAHASETQFRQLLFGYTFPNSTNAQGHFVSFTAHLAPGSNWVDLDYVTFSQGISQTSSSVDGGDSLTAPWETSSTGASTAAPFASSSSASASSSLAKTSESKTPIIVAAVLGTILGIILIIAIVILIFMYHRKQRDRREARFRSGSATFANRESNAGSSEEDKRRESPFPSASRGLFRSSDRGTVSSVARSDEPAMQHRAGSQVSMPVVPPRPKRGILSGLIQPSNTPGRYDDGNSLRTDFLQV</sequence>
<dbReference type="OrthoDB" id="2563669at2759"/>
<accession>W4KGL6</accession>
<evidence type="ECO:0000313" key="4">
    <source>
        <dbReference type="Proteomes" id="UP000030671"/>
    </source>
</evidence>
<dbReference type="InParanoid" id="W4KGL6"/>
<organism evidence="3 4">
    <name type="scientific">Heterobasidion irregulare (strain TC 32-1)</name>
    <dbReference type="NCBI Taxonomy" id="747525"/>
    <lineage>
        <taxon>Eukaryota</taxon>
        <taxon>Fungi</taxon>
        <taxon>Dikarya</taxon>
        <taxon>Basidiomycota</taxon>
        <taxon>Agaricomycotina</taxon>
        <taxon>Agaricomycetes</taxon>
        <taxon>Russulales</taxon>
        <taxon>Bondarzewiaceae</taxon>
        <taxon>Heterobasidion</taxon>
        <taxon>Heterobasidion annosum species complex</taxon>
    </lineage>
</organism>
<keyword evidence="2" id="KW-0812">Transmembrane</keyword>
<gene>
    <name evidence="3" type="ORF">HETIRDRAFT_470070</name>
</gene>
<proteinExistence type="predicted"/>
<feature type="region of interest" description="Disordered" evidence="1">
    <location>
        <begin position="227"/>
        <end position="323"/>
    </location>
</feature>
<dbReference type="EMBL" id="KI925455">
    <property type="protein sequence ID" value="ETW85003.1"/>
    <property type="molecule type" value="Genomic_DNA"/>
</dbReference>
<reference evidence="3 4" key="1">
    <citation type="journal article" date="2012" name="New Phytol.">
        <title>Insight into trade-off between wood decay and parasitism from the genome of a fungal forest pathogen.</title>
        <authorList>
            <person name="Olson A."/>
            <person name="Aerts A."/>
            <person name="Asiegbu F."/>
            <person name="Belbahri L."/>
            <person name="Bouzid O."/>
            <person name="Broberg A."/>
            <person name="Canback B."/>
            <person name="Coutinho P.M."/>
            <person name="Cullen D."/>
            <person name="Dalman K."/>
            <person name="Deflorio G."/>
            <person name="van Diepen L.T."/>
            <person name="Dunand C."/>
            <person name="Duplessis S."/>
            <person name="Durling M."/>
            <person name="Gonthier P."/>
            <person name="Grimwood J."/>
            <person name="Fossdal C.G."/>
            <person name="Hansson D."/>
            <person name="Henrissat B."/>
            <person name="Hietala A."/>
            <person name="Himmelstrand K."/>
            <person name="Hoffmeister D."/>
            <person name="Hogberg N."/>
            <person name="James T.Y."/>
            <person name="Karlsson M."/>
            <person name="Kohler A."/>
            <person name="Kues U."/>
            <person name="Lee Y.H."/>
            <person name="Lin Y.C."/>
            <person name="Lind M."/>
            <person name="Lindquist E."/>
            <person name="Lombard V."/>
            <person name="Lucas S."/>
            <person name="Lunden K."/>
            <person name="Morin E."/>
            <person name="Murat C."/>
            <person name="Park J."/>
            <person name="Raffaello T."/>
            <person name="Rouze P."/>
            <person name="Salamov A."/>
            <person name="Schmutz J."/>
            <person name="Solheim H."/>
            <person name="Stahlberg J."/>
            <person name="Velez H."/>
            <person name="de Vries R.P."/>
            <person name="Wiebenga A."/>
            <person name="Woodward S."/>
            <person name="Yakovlev I."/>
            <person name="Garbelotto M."/>
            <person name="Martin F."/>
            <person name="Grigoriev I.V."/>
            <person name="Stenlid J."/>
        </authorList>
    </citation>
    <scope>NUCLEOTIDE SEQUENCE [LARGE SCALE GENOMIC DNA]</scope>
    <source>
        <strain evidence="3 4">TC 32-1</strain>
    </source>
</reference>
<dbReference type="Gene3D" id="2.60.120.260">
    <property type="entry name" value="Galactose-binding domain-like"/>
    <property type="match status" value="1"/>
</dbReference>
<evidence type="ECO:0000313" key="3">
    <source>
        <dbReference type="EMBL" id="ETW85003.1"/>
    </source>
</evidence>
<dbReference type="AlphaFoldDB" id="W4KGL6"/>
<keyword evidence="2" id="KW-1133">Transmembrane helix</keyword>